<dbReference type="InterPro" id="IPR000808">
    <property type="entry name" value="Mrp-like_CS"/>
</dbReference>
<comment type="subunit">
    <text evidence="8">Homodimer.</text>
</comment>
<evidence type="ECO:0000313" key="11">
    <source>
        <dbReference type="Proteomes" id="UP001597353"/>
    </source>
</evidence>
<evidence type="ECO:0000256" key="8">
    <source>
        <dbReference type="HAMAP-Rule" id="MF_02040"/>
    </source>
</evidence>
<sequence>MSETPEIDAAVHEVLSGLRLPDGTDPVSAGRIEALVARDGQVTVTLRINPAEAPALSGLRAEAERRIAALPGVVKASVVLTAAREATVLTAAREAPAQEAPRLRAAPAKVLPEVGKVVAVASGKGGVGKSTTSVNLALGLRALGLRVGILDADIYGPSLPTLLGLVGRPQVGPDRRLIPMEAFGLKVMSIGLLVDDETAMIWRGPMVMSAITQMLADVDWGRLDVLLIDMPPGTGDAQLAIAQGTTLAGAVIVSTPQDLALIDARRGIAMFRKVDVPVLGLVENMAHFICTDCGARHDIFGSGGAEAEAARLGVPYLGAVPLTMELREASDRGRPVTALSPDGVLGQVYTGLARKLSDALDI</sequence>
<dbReference type="HAMAP" id="MF_02040">
    <property type="entry name" value="Mrp_NBP35"/>
    <property type="match status" value="1"/>
</dbReference>
<keyword evidence="7 8" id="KW-0411">Iron-sulfur</keyword>
<organism evidence="10 11">
    <name type="scientific">Halodurantibacterium flavum</name>
    <dbReference type="NCBI Taxonomy" id="1382802"/>
    <lineage>
        <taxon>Bacteria</taxon>
        <taxon>Pseudomonadati</taxon>
        <taxon>Pseudomonadota</taxon>
        <taxon>Alphaproteobacteria</taxon>
        <taxon>Rhodobacterales</taxon>
        <taxon>Paracoccaceae</taxon>
        <taxon>Halodurantibacterium</taxon>
    </lineage>
</organism>
<dbReference type="Pfam" id="PF01883">
    <property type="entry name" value="FeS_assembly_P"/>
    <property type="match status" value="1"/>
</dbReference>
<gene>
    <name evidence="10" type="ORF">ACFSGJ_18650</name>
</gene>
<evidence type="ECO:0000313" key="10">
    <source>
        <dbReference type="EMBL" id="MFD1914227.1"/>
    </source>
</evidence>
<proteinExistence type="inferred from homology"/>
<dbReference type="InterPro" id="IPR044304">
    <property type="entry name" value="NUBPL-like"/>
</dbReference>
<evidence type="ECO:0000256" key="5">
    <source>
        <dbReference type="ARBA" id="ARBA00022840"/>
    </source>
</evidence>
<feature type="domain" description="MIP18 family-like" evidence="9">
    <location>
        <begin position="9"/>
        <end position="78"/>
    </location>
</feature>
<evidence type="ECO:0000259" key="9">
    <source>
        <dbReference type="Pfam" id="PF01883"/>
    </source>
</evidence>
<dbReference type="PANTHER" id="PTHR42961:SF2">
    <property type="entry name" value="IRON-SULFUR PROTEIN NUBPL"/>
    <property type="match status" value="1"/>
</dbReference>
<dbReference type="PANTHER" id="PTHR42961">
    <property type="entry name" value="IRON-SULFUR PROTEIN NUBPL"/>
    <property type="match status" value="1"/>
</dbReference>
<dbReference type="SUPFAM" id="SSF52540">
    <property type="entry name" value="P-loop containing nucleoside triphosphate hydrolases"/>
    <property type="match status" value="1"/>
</dbReference>
<evidence type="ECO:0000256" key="6">
    <source>
        <dbReference type="ARBA" id="ARBA00023004"/>
    </source>
</evidence>
<evidence type="ECO:0000256" key="2">
    <source>
        <dbReference type="ARBA" id="ARBA00008205"/>
    </source>
</evidence>
<keyword evidence="3 8" id="KW-0479">Metal-binding</keyword>
<comment type="function">
    <text evidence="8">Binds and transfers iron-sulfur (Fe-S) clusters to target apoproteins. Can hydrolyze ATP.</text>
</comment>
<comment type="similarity">
    <text evidence="8">Belongs to the Mrp/NBP35 ATP-binding proteins family.</text>
</comment>
<evidence type="ECO:0000256" key="1">
    <source>
        <dbReference type="ARBA" id="ARBA00007352"/>
    </source>
</evidence>
<dbReference type="SUPFAM" id="SSF117916">
    <property type="entry name" value="Fe-S cluster assembly (FSCA) domain-like"/>
    <property type="match status" value="1"/>
</dbReference>
<keyword evidence="8" id="KW-0378">Hydrolase</keyword>
<comment type="caution">
    <text evidence="10">The sequence shown here is derived from an EMBL/GenBank/DDBJ whole genome shotgun (WGS) entry which is preliminary data.</text>
</comment>
<comment type="similarity">
    <text evidence="1">In the N-terminal section; belongs to the MIP18 family.</text>
</comment>
<evidence type="ECO:0000256" key="7">
    <source>
        <dbReference type="ARBA" id="ARBA00023014"/>
    </source>
</evidence>
<keyword evidence="6 8" id="KW-0408">Iron</keyword>
<dbReference type="Pfam" id="PF10609">
    <property type="entry name" value="ParA"/>
    <property type="match status" value="1"/>
</dbReference>
<accession>A0ABW4SC71</accession>
<reference evidence="11" key="1">
    <citation type="journal article" date="2019" name="Int. J. Syst. Evol. Microbiol.">
        <title>The Global Catalogue of Microorganisms (GCM) 10K type strain sequencing project: providing services to taxonomists for standard genome sequencing and annotation.</title>
        <authorList>
            <consortium name="The Broad Institute Genomics Platform"/>
            <consortium name="The Broad Institute Genome Sequencing Center for Infectious Disease"/>
            <person name="Wu L."/>
            <person name="Ma J."/>
        </authorList>
    </citation>
    <scope>NUCLEOTIDE SEQUENCE [LARGE SCALE GENOMIC DNA]</scope>
    <source>
        <strain evidence="11">CGMCC 4.7242</strain>
    </source>
</reference>
<dbReference type="InterPro" id="IPR027417">
    <property type="entry name" value="P-loop_NTPase"/>
</dbReference>
<dbReference type="InterPro" id="IPR002744">
    <property type="entry name" value="MIP18-like"/>
</dbReference>
<keyword evidence="5 8" id="KW-0067">ATP-binding</keyword>
<name>A0ABW4SC71_9RHOB</name>
<dbReference type="PROSITE" id="PS01215">
    <property type="entry name" value="MRP"/>
    <property type="match status" value="1"/>
</dbReference>
<feature type="binding site" evidence="8">
    <location>
        <begin position="123"/>
        <end position="130"/>
    </location>
    <ligand>
        <name>ATP</name>
        <dbReference type="ChEBI" id="CHEBI:30616"/>
    </ligand>
</feature>
<dbReference type="InterPro" id="IPR033756">
    <property type="entry name" value="YlxH/NBP35"/>
</dbReference>
<dbReference type="RefSeq" id="WP_390265395.1">
    <property type="nucleotide sequence ID" value="NZ_JBHUGH010000036.1"/>
</dbReference>
<dbReference type="Proteomes" id="UP001597353">
    <property type="component" value="Unassembled WGS sequence"/>
</dbReference>
<protein>
    <recommendedName>
        <fullName evidence="8">Iron-sulfur cluster carrier protein</fullName>
    </recommendedName>
</protein>
<dbReference type="Gene3D" id="3.40.50.300">
    <property type="entry name" value="P-loop containing nucleotide triphosphate hydrolases"/>
    <property type="match status" value="1"/>
</dbReference>
<dbReference type="InterPro" id="IPR034904">
    <property type="entry name" value="FSCA_dom_sf"/>
</dbReference>
<dbReference type="InterPro" id="IPR019591">
    <property type="entry name" value="Mrp/NBP35_ATP-bd"/>
</dbReference>
<dbReference type="EMBL" id="JBHUGH010000036">
    <property type="protein sequence ID" value="MFD1914227.1"/>
    <property type="molecule type" value="Genomic_DNA"/>
</dbReference>
<keyword evidence="11" id="KW-1185">Reference proteome</keyword>
<dbReference type="CDD" id="cd02037">
    <property type="entry name" value="Mrp_NBP35"/>
    <property type="match status" value="1"/>
</dbReference>
<comment type="similarity">
    <text evidence="2">In the C-terminal section; belongs to the Mrp/NBP35 ATP-binding proteins family.</text>
</comment>
<evidence type="ECO:0000256" key="4">
    <source>
        <dbReference type="ARBA" id="ARBA00022741"/>
    </source>
</evidence>
<evidence type="ECO:0000256" key="3">
    <source>
        <dbReference type="ARBA" id="ARBA00022723"/>
    </source>
</evidence>
<keyword evidence="4 8" id="KW-0547">Nucleotide-binding</keyword>